<dbReference type="AlphaFoldDB" id="A0A1T5BF18"/>
<evidence type="ECO:0000313" key="5">
    <source>
        <dbReference type="Proteomes" id="UP000190852"/>
    </source>
</evidence>
<keyword evidence="1" id="KW-1133">Transmembrane helix</keyword>
<dbReference type="InterPro" id="IPR032508">
    <property type="entry name" value="FecR_C"/>
</dbReference>
<dbReference type="FunFam" id="2.60.120.1440:FF:000001">
    <property type="entry name" value="Putative anti-sigma factor"/>
    <property type="match status" value="1"/>
</dbReference>
<keyword evidence="5" id="KW-1185">Reference proteome</keyword>
<dbReference type="PIRSF" id="PIRSF018266">
    <property type="entry name" value="FecR"/>
    <property type="match status" value="1"/>
</dbReference>
<dbReference type="PANTHER" id="PTHR30273:SF2">
    <property type="entry name" value="PROTEIN FECR"/>
    <property type="match status" value="1"/>
</dbReference>
<feature type="domain" description="FecR protein" evidence="2">
    <location>
        <begin position="110"/>
        <end position="206"/>
    </location>
</feature>
<keyword evidence="1" id="KW-0812">Transmembrane</keyword>
<dbReference type="Gene3D" id="3.55.50.30">
    <property type="match status" value="1"/>
</dbReference>
<evidence type="ECO:0000259" key="3">
    <source>
        <dbReference type="Pfam" id="PF16344"/>
    </source>
</evidence>
<feature type="transmembrane region" description="Helical" evidence="1">
    <location>
        <begin position="77"/>
        <end position="98"/>
    </location>
</feature>
<evidence type="ECO:0000313" key="4">
    <source>
        <dbReference type="EMBL" id="SKB45826.1"/>
    </source>
</evidence>
<keyword evidence="1" id="KW-0472">Membrane</keyword>
<accession>A0A1T5BF18</accession>
<dbReference type="PANTHER" id="PTHR30273">
    <property type="entry name" value="PERIPLASMIC SIGNAL SENSOR AND SIGMA FACTOR ACTIVATOR FECR-RELATED"/>
    <property type="match status" value="1"/>
</dbReference>
<dbReference type="InterPro" id="IPR012373">
    <property type="entry name" value="Ferrdict_sens_TM"/>
</dbReference>
<evidence type="ECO:0000256" key="1">
    <source>
        <dbReference type="SAM" id="Phobius"/>
    </source>
</evidence>
<name>A0A1T5BF18_9BACT</name>
<dbReference type="Gene3D" id="2.60.120.1440">
    <property type="match status" value="1"/>
</dbReference>
<protein>
    <submittedName>
        <fullName evidence="4">FecR family protein</fullName>
    </submittedName>
</protein>
<sequence length="333" mass="38655">MVDEALILRYFTDEITAEERSYVEKWISESEQNRKLAKDIYYLYFAVDTLYTMKSVDSKQALKNVKKRAEKRKTGTIFTWIQRVAAILFIPLLLSAVFSKLKKEPIEYMEIRTTPGMVASVNLPDGSVVWLNSDSYLRHPVKFTGKTREVNLIGEAYFKVNRNEKLPFFVNTKENLRVEVLGTEFNVDAYDDNQYVSTTLLSGSVKLNYRGSNNQEKNIVMQPGQKIYYDELSKTIAVSQPFLPSEVAWKEGKIILRNTSLEETLKMLSKRFNVSFVLKNKALKDNYFTGTFDKQQLPRILEHLRISSNIRYRIIDPKSGDEGLKERSKVELY</sequence>
<dbReference type="Proteomes" id="UP000190852">
    <property type="component" value="Unassembled WGS sequence"/>
</dbReference>
<dbReference type="EMBL" id="FUYQ01000007">
    <property type="protein sequence ID" value="SKB45826.1"/>
    <property type="molecule type" value="Genomic_DNA"/>
</dbReference>
<reference evidence="5" key="1">
    <citation type="submission" date="2017-02" db="EMBL/GenBank/DDBJ databases">
        <authorList>
            <person name="Varghese N."/>
            <person name="Submissions S."/>
        </authorList>
    </citation>
    <scope>NUCLEOTIDE SEQUENCE [LARGE SCALE GENOMIC DNA]</scope>
    <source>
        <strain evidence="5">DSM 24967</strain>
    </source>
</reference>
<proteinExistence type="predicted"/>
<dbReference type="Pfam" id="PF16344">
    <property type="entry name" value="FecR_C"/>
    <property type="match status" value="1"/>
</dbReference>
<evidence type="ECO:0000259" key="2">
    <source>
        <dbReference type="Pfam" id="PF04773"/>
    </source>
</evidence>
<organism evidence="4 5">
    <name type="scientific">Parabacteroides chartae</name>
    <dbReference type="NCBI Taxonomy" id="1037355"/>
    <lineage>
        <taxon>Bacteria</taxon>
        <taxon>Pseudomonadati</taxon>
        <taxon>Bacteroidota</taxon>
        <taxon>Bacteroidia</taxon>
        <taxon>Bacteroidales</taxon>
        <taxon>Tannerellaceae</taxon>
        <taxon>Parabacteroides</taxon>
    </lineage>
</organism>
<dbReference type="GO" id="GO:0016989">
    <property type="term" value="F:sigma factor antagonist activity"/>
    <property type="evidence" value="ECO:0007669"/>
    <property type="project" value="TreeGrafter"/>
</dbReference>
<dbReference type="RefSeq" id="WP_079682872.1">
    <property type="nucleotide sequence ID" value="NZ_FUYQ01000007.1"/>
</dbReference>
<gene>
    <name evidence="4" type="ORF">SAMN05660349_01245</name>
</gene>
<dbReference type="Pfam" id="PF04773">
    <property type="entry name" value="FecR"/>
    <property type="match status" value="1"/>
</dbReference>
<feature type="domain" description="Protein FecR C-terminal" evidence="3">
    <location>
        <begin position="253"/>
        <end position="315"/>
    </location>
</feature>
<dbReference type="InterPro" id="IPR006860">
    <property type="entry name" value="FecR"/>
</dbReference>